<dbReference type="Proteomes" id="UP001321749">
    <property type="component" value="Unassembled WGS sequence"/>
</dbReference>
<keyword evidence="4" id="KW-1185">Reference proteome</keyword>
<evidence type="ECO:0000256" key="1">
    <source>
        <dbReference type="ARBA" id="ARBA00022729"/>
    </source>
</evidence>
<dbReference type="InterPro" id="IPR051477">
    <property type="entry name" value="Expansin_CellWall"/>
</dbReference>
<dbReference type="PANTHER" id="PTHR31836">
    <property type="match status" value="1"/>
</dbReference>
<dbReference type="CDD" id="cd22191">
    <property type="entry name" value="DPBB_RlpA_EXP_N-like"/>
    <property type="match status" value="1"/>
</dbReference>
<evidence type="ECO:0000313" key="4">
    <source>
        <dbReference type="Proteomes" id="UP001321749"/>
    </source>
</evidence>
<dbReference type="Pfam" id="PF03330">
    <property type="entry name" value="DPBB_1"/>
    <property type="match status" value="1"/>
</dbReference>
<organism evidence="3 4">
    <name type="scientific">Cladorrhinum samala</name>
    <dbReference type="NCBI Taxonomy" id="585594"/>
    <lineage>
        <taxon>Eukaryota</taxon>
        <taxon>Fungi</taxon>
        <taxon>Dikarya</taxon>
        <taxon>Ascomycota</taxon>
        <taxon>Pezizomycotina</taxon>
        <taxon>Sordariomycetes</taxon>
        <taxon>Sordariomycetidae</taxon>
        <taxon>Sordariales</taxon>
        <taxon>Podosporaceae</taxon>
        <taxon>Cladorrhinum</taxon>
    </lineage>
</organism>
<evidence type="ECO:0000259" key="2">
    <source>
        <dbReference type="Pfam" id="PF03330"/>
    </source>
</evidence>
<proteinExistence type="predicted"/>
<dbReference type="EMBL" id="MU865024">
    <property type="protein sequence ID" value="KAK4459899.1"/>
    <property type="molecule type" value="Genomic_DNA"/>
</dbReference>
<dbReference type="InterPro" id="IPR009009">
    <property type="entry name" value="RlpA-like_DPBB"/>
</dbReference>
<feature type="non-terminal residue" evidence="3">
    <location>
        <position position="1"/>
    </location>
</feature>
<dbReference type="InterPro" id="IPR036908">
    <property type="entry name" value="RlpA-like_sf"/>
</dbReference>
<name>A0AAV9HI93_9PEZI</name>
<gene>
    <name evidence="3" type="ORF">QBC42DRAFT_182225</name>
</gene>
<dbReference type="AlphaFoldDB" id="A0AAV9HI93"/>
<evidence type="ECO:0000313" key="3">
    <source>
        <dbReference type="EMBL" id="KAK4459899.1"/>
    </source>
</evidence>
<dbReference type="PANTHER" id="PTHR31836:SF29">
    <property type="entry name" value="RLPA-LIKE PROTEIN DOUBLE-PSI BETA-BARREL DOMAIN-CONTAINING PROTEIN"/>
    <property type="match status" value="1"/>
</dbReference>
<dbReference type="Gene3D" id="2.40.40.10">
    <property type="entry name" value="RlpA-like domain"/>
    <property type="match status" value="1"/>
</dbReference>
<feature type="domain" description="RlpA-like protein double-psi beta-barrel" evidence="2">
    <location>
        <begin position="42"/>
        <end position="102"/>
    </location>
</feature>
<sequence>HRGIGTVYSADGAPGSCGIIHGDDAFIVALGNDYMNYDYKSSHCGRRVQVRNTGANYRVGGKGNVIEVVVADTCASCHGNHIDFSHAAWDELTDESDHGQINLEWYDLPVPFSKLGLRDIAKLCYRAFLD</sequence>
<protein>
    <submittedName>
        <fullName evidence="3">RlpA-like double-psi beta-barrel-protein domain-containing protein-containing protein</fullName>
    </submittedName>
</protein>
<reference evidence="3" key="2">
    <citation type="submission" date="2023-06" db="EMBL/GenBank/DDBJ databases">
        <authorList>
            <consortium name="Lawrence Berkeley National Laboratory"/>
            <person name="Mondo S.J."/>
            <person name="Hensen N."/>
            <person name="Bonometti L."/>
            <person name="Westerberg I."/>
            <person name="Brannstrom I.O."/>
            <person name="Guillou S."/>
            <person name="Cros-Aarteil S."/>
            <person name="Calhoun S."/>
            <person name="Haridas S."/>
            <person name="Kuo A."/>
            <person name="Pangilinan J."/>
            <person name="Riley R."/>
            <person name="Labutti K."/>
            <person name="Andreopoulos B."/>
            <person name="Lipzen A."/>
            <person name="Chen C."/>
            <person name="Yanf M."/>
            <person name="Daum C."/>
            <person name="Ng V."/>
            <person name="Clum A."/>
            <person name="Steindorff A."/>
            <person name="Ohm R."/>
            <person name="Martin F."/>
            <person name="Silar P."/>
            <person name="Natvig D."/>
            <person name="Lalanne C."/>
            <person name="Gautier V."/>
            <person name="Ament-Velasquez S.L."/>
            <person name="Kruys A."/>
            <person name="Hutchinson M.I."/>
            <person name="Powell A.J."/>
            <person name="Barry K."/>
            <person name="Miller A.N."/>
            <person name="Grigoriev I.V."/>
            <person name="Debuchy R."/>
            <person name="Gladieux P."/>
            <person name="Thoren M.H."/>
            <person name="Johannesson H."/>
        </authorList>
    </citation>
    <scope>NUCLEOTIDE SEQUENCE</scope>
    <source>
        <strain evidence="3">PSN324</strain>
    </source>
</reference>
<dbReference type="SUPFAM" id="SSF50685">
    <property type="entry name" value="Barwin-like endoglucanases"/>
    <property type="match status" value="1"/>
</dbReference>
<keyword evidence="1" id="KW-0732">Signal</keyword>
<comment type="caution">
    <text evidence="3">The sequence shown here is derived from an EMBL/GenBank/DDBJ whole genome shotgun (WGS) entry which is preliminary data.</text>
</comment>
<reference evidence="3" key="1">
    <citation type="journal article" date="2023" name="Mol. Phylogenet. Evol.">
        <title>Genome-scale phylogeny and comparative genomics of the fungal order Sordariales.</title>
        <authorList>
            <person name="Hensen N."/>
            <person name="Bonometti L."/>
            <person name="Westerberg I."/>
            <person name="Brannstrom I.O."/>
            <person name="Guillou S."/>
            <person name="Cros-Aarteil S."/>
            <person name="Calhoun S."/>
            <person name="Haridas S."/>
            <person name="Kuo A."/>
            <person name="Mondo S."/>
            <person name="Pangilinan J."/>
            <person name="Riley R."/>
            <person name="LaButti K."/>
            <person name="Andreopoulos B."/>
            <person name="Lipzen A."/>
            <person name="Chen C."/>
            <person name="Yan M."/>
            <person name="Daum C."/>
            <person name="Ng V."/>
            <person name="Clum A."/>
            <person name="Steindorff A."/>
            <person name="Ohm R.A."/>
            <person name="Martin F."/>
            <person name="Silar P."/>
            <person name="Natvig D.O."/>
            <person name="Lalanne C."/>
            <person name="Gautier V."/>
            <person name="Ament-Velasquez S.L."/>
            <person name="Kruys A."/>
            <person name="Hutchinson M.I."/>
            <person name="Powell A.J."/>
            <person name="Barry K."/>
            <person name="Miller A.N."/>
            <person name="Grigoriev I.V."/>
            <person name="Debuchy R."/>
            <person name="Gladieux P."/>
            <person name="Hiltunen Thoren M."/>
            <person name="Johannesson H."/>
        </authorList>
    </citation>
    <scope>NUCLEOTIDE SEQUENCE</scope>
    <source>
        <strain evidence="3">PSN324</strain>
    </source>
</reference>
<accession>A0AAV9HI93</accession>